<evidence type="ECO:0000259" key="4">
    <source>
        <dbReference type="Pfam" id="PF00535"/>
    </source>
</evidence>
<evidence type="ECO:0000256" key="1">
    <source>
        <dbReference type="ARBA" id="ARBA00006739"/>
    </source>
</evidence>
<dbReference type="Pfam" id="PF00535">
    <property type="entry name" value="Glycos_transf_2"/>
    <property type="match status" value="1"/>
</dbReference>
<dbReference type="InterPro" id="IPR001173">
    <property type="entry name" value="Glyco_trans_2-like"/>
</dbReference>
<dbReference type="AlphaFoldDB" id="A0A4R9A2C1"/>
<evidence type="ECO:0000313" key="5">
    <source>
        <dbReference type="EMBL" id="TFD50807.1"/>
    </source>
</evidence>
<sequence length="261" mass="29091">MRGVSVILPTVRLDAWLDEAVWSILGNTGVDVDLVVVHDGVVPDRTLRWATDPRVQLVHHPERLGQTRGMMSGLAVARHDLIARLDADDLSSGTRLSRQAAYLDAHPETVAVGSRVMRIDNAGVDGKEMVFPAGADIRSHLLFANVVAHSSLMFRRDVGRTVGGYDPTLRQMEDYDFILRLAAVGPIANLDELLTRYRVHPQQTSRGAPPCGHHIDQVMRGRVALRRALKAPLLASTIKNLVWRAVQFARYYRVIRPGYER</sequence>
<keyword evidence="3 5" id="KW-0808">Transferase</keyword>
<reference evidence="5 6" key="1">
    <citation type="submission" date="2019-03" db="EMBL/GenBank/DDBJ databases">
        <title>Genomics of glacier-inhabiting Cryobacterium strains.</title>
        <authorList>
            <person name="Liu Q."/>
            <person name="Xin Y.-H."/>
        </authorList>
    </citation>
    <scope>NUCLEOTIDE SEQUENCE [LARGE SCALE GENOMIC DNA]</scope>
    <source>
        <strain evidence="5 6">Hh14</strain>
    </source>
</reference>
<dbReference type="OrthoDB" id="5174363at2"/>
<dbReference type="SUPFAM" id="SSF53448">
    <property type="entry name" value="Nucleotide-diphospho-sugar transferases"/>
    <property type="match status" value="1"/>
</dbReference>
<dbReference type="EMBL" id="SOHE01000040">
    <property type="protein sequence ID" value="TFD50807.1"/>
    <property type="molecule type" value="Genomic_DNA"/>
</dbReference>
<dbReference type="Gene3D" id="3.90.550.10">
    <property type="entry name" value="Spore Coat Polysaccharide Biosynthesis Protein SpsA, Chain A"/>
    <property type="match status" value="1"/>
</dbReference>
<evidence type="ECO:0000256" key="2">
    <source>
        <dbReference type="ARBA" id="ARBA00022676"/>
    </source>
</evidence>
<dbReference type="InterPro" id="IPR029044">
    <property type="entry name" value="Nucleotide-diphossugar_trans"/>
</dbReference>
<accession>A0A4R9A2C1</accession>
<dbReference type="Proteomes" id="UP000297447">
    <property type="component" value="Unassembled WGS sequence"/>
</dbReference>
<dbReference type="RefSeq" id="WP_134519122.1">
    <property type="nucleotide sequence ID" value="NZ_SOHE01000040.1"/>
</dbReference>
<organism evidence="5 6">
    <name type="scientific">Cryobacterium frigoriphilum</name>
    <dbReference type="NCBI Taxonomy" id="1259150"/>
    <lineage>
        <taxon>Bacteria</taxon>
        <taxon>Bacillati</taxon>
        <taxon>Actinomycetota</taxon>
        <taxon>Actinomycetes</taxon>
        <taxon>Micrococcales</taxon>
        <taxon>Microbacteriaceae</taxon>
        <taxon>Cryobacterium</taxon>
    </lineage>
</organism>
<protein>
    <submittedName>
        <fullName evidence="5">Glycosyltransferase</fullName>
    </submittedName>
</protein>
<dbReference type="PANTHER" id="PTHR43685:SF5">
    <property type="entry name" value="GLYCOSYLTRANSFERASE EPSE-RELATED"/>
    <property type="match status" value="1"/>
</dbReference>
<proteinExistence type="inferred from homology"/>
<dbReference type="InterPro" id="IPR050834">
    <property type="entry name" value="Glycosyltransf_2"/>
</dbReference>
<feature type="domain" description="Glycosyltransferase 2-like" evidence="4">
    <location>
        <begin position="5"/>
        <end position="128"/>
    </location>
</feature>
<keyword evidence="2" id="KW-0328">Glycosyltransferase</keyword>
<dbReference type="GO" id="GO:0016757">
    <property type="term" value="F:glycosyltransferase activity"/>
    <property type="evidence" value="ECO:0007669"/>
    <property type="project" value="UniProtKB-KW"/>
</dbReference>
<dbReference type="PANTHER" id="PTHR43685">
    <property type="entry name" value="GLYCOSYLTRANSFERASE"/>
    <property type="match status" value="1"/>
</dbReference>
<evidence type="ECO:0000256" key="3">
    <source>
        <dbReference type="ARBA" id="ARBA00022679"/>
    </source>
</evidence>
<name>A0A4R9A2C1_9MICO</name>
<keyword evidence="6" id="KW-1185">Reference proteome</keyword>
<evidence type="ECO:0000313" key="6">
    <source>
        <dbReference type="Proteomes" id="UP000297447"/>
    </source>
</evidence>
<gene>
    <name evidence="5" type="ORF">E3T55_08395</name>
</gene>
<comment type="caution">
    <text evidence="5">The sequence shown here is derived from an EMBL/GenBank/DDBJ whole genome shotgun (WGS) entry which is preliminary data.</text>
</comment>
<comment type="similarity">
    <text evidence="1">Belongs to the glycosyltransferase 2 family.</text>
</comment>